<proteinExistence type="predicted"/>
<evidence type="ECO:0000313" key="4">
    <source>
        <dbReference type="Proteomes" id="UP000887565"/>
    </source>
</evidence>
<name>A0A915K0U1_ROMCU</name>
<dbReference type="AlphaFoldDB" id="A0A915K0U1"/>
<dbReference type="GO" id="GO:0005891">
    <property type="term" value="C:voltage-gated calcium channel complex"/>
    <property type="evidence" value="ECO:0007669"/>
    <property type="project" value="TreeGrafter"/>
</dbReference>
<dbReference type="Gene3D" id="3.40.50.410">
    <property type="entry name" value="von Willebrand factor, type A domain"/>
    <property type="match status" value="1"/>
</dbReference>
<dbReference type="InterPro" id="IPR002035">
    <property type="entry name" value="VWF_A"/>
</dbReference>
<dbReference type="SUPFAM" id="SSF53300">
    <property type="entry name" value="vWA-like"/>
    <property type="match status" value="1"/>
</dbReference>
<dbReference type="InterPro" id="IPR051173">
    <property type="entry name" value="Ca_channel_alpha-2/delta"/>
</dbReference>
<protein>
    <submittedName>
        <fullName evidence="5">VWFA domain-containing protein</fullName>
    </submittedName>
</protein>
<organism evidence="4 5">
    <name type="scientific">Romanomermis culicivorax</name>
    <name type="common">Nematode worm</name>
    <dbReference type="NCBI Taxonomy" id="13658"/>
    <lineage>
        <taxon>Eukaryota</taxon>
        <taxon>Metazoa</taxon>
        <taxon>Ecdysozoa</taxon>
        <taxon>Nematoda</taxon>
        <taxon>Enoplea</taxon>
        <taxon>Dorylaimia</taxon>
        <taxon>Mermithida</taxon>
        <taxon>Mermithoidea</taxon>
        <taxon>Mermithidae</taxon>
        <taxon>Romanomermis</taxon>
    </lineage>
</organism>
<accession>A0A915K0U1</accession>
<reference evidence="5" key="1">
    <citation type="submission" date="2022-11" db="UniProtKB">
        <authorList>
            <consortium name="WormBaseParasite"/>
        </authorList>
    </citation>
    <scope>IDENTIFICATION</scope>
</reference>
<sequence length="773" mass="87705">MSGGFIFWLIVLPSFITGDEFASDSYKNSSSSSRKQDFSDLITVMSAEKVSRYLRKLAEEHLYLGKIQAALKEKPFYAQSEELITLRKITSTLTKKVNCLTKSLDSVIKEILESYKISPYDVQVFRKFKECCALDKTVLKYDTLYGISVNLSSTCEVVPPNLSPFAFHPRKEILEVFETNLRQHHSLHASQYFISMDGLQVIYPAYQSDSSNFSNCLRLENEKHSSIFIKSLLPFNKRIVILIDRGSAMSHSQIEAAKCVFRSIVGALTDQDEVAVLLIGAEITRSDHLQCSNSATFFRPTASVKEQLTNFVNGMKKSSEHTNHTAGFLEAFDLLIKYRSVDHTNPMILYISRGLFAQLTDGTSVMTAIAESNLKMSNKVQINTIALTDVSKAIMWETTFLRDVAAQNFQQYAQSFTPSLLRILKSRLKPPEGKIGDEDENPEIPGISSGDGDTMISINSSYAHCLTKKDVYDVLRPAAYQLDTTGEKISLTFDMQYPNFKVLSFGKPALHQDHVLGMVGIDIRVEQLLSPLIYYSTSDMSSYAFAYEAKTRRMLVHPKILSSSVDANIVENVFPFDRISSTKDFNGTERPLNSTLIYHWQKIQNTPFIIVIAAKADNMKLLFGKVARASSLLTNIMTYNRIDLSMNKDSKVCLQGQVPFNTERCGLYLSPECFEKSFERIKTSEDLRSAQGYWAYITDQTKLITNPGLKNERLRYQIAEWAQIISPWCRKHYTNFSNTSQFLRRYLAIPNGILITHPAFPIRQSYEPSKQQW</sequence>
<evidence type="ECO:0000256" key="2">
    <source>
        <dbReference type="SAM" id="SignalP"/>
    </source>
</evidence>
<evidence type="ECO:0000259" key="3">
    <source>
        <dbReference type="PROSITE" id="PS50234"/>
    </source>
</evidence>
<dbReference type="InterPro" id="IPR036465">
    <property type="entry name" value="vWFA_dom_sf"/>
</dbReference>
<keyword evidence="4" id="KW-1185">Reference proteome</keyword>
<feature type="domain" description="VWFA" evidence="3">
    <location>
        <begin position="238"/>
        <end position="428"/>
    </location>
</feature>
<feature type="signal peptide" evidence="2">
    <location>
        <begin position="1"/>
        <end position="18"/>
    </location>
</feature>
<dbReference type="PANTHER" id="PTHR10166">
    <property type="entry name" value="VOLTAGE-DEPENDENT CALCIUM CHANNEL SUBUNIT ALPHA-2/DELTA-RELATED"/>
    <property type="match status" value="1"/>
</dbReference>
<feature type="region of interest" description="Disordered" evidence="1">
    <location>
        <begin position="431"/>
        <end position="450"/>
    </location>
</feature>
<dbReference type="WBParaSite" id="nRc.2.0.1.t32297-RA">
    <property type="protein sequence ID" value="nRc.2.0.1.t32297-RA"/>
    <property type="gene ID" value="nRc.2.0.1.g32297"/>
</dbReference>
<keyword evidence="2" id="KW-0732">Signal</keyword>
<dbReference type="PROSITE" id="PS50234">
    <property type="entry name" value="VWFA"/>
    <property type="match status" value="1"/>
</dbReference>
<feature type="chain" id="PRO_5036710619" evidence="2">
    <location>
        <begin position="19"/>
        <end position="773"/>
    </location>
</feature>
<evidence type="ECO:0000256" key="1">
    <source>
        <dbReference type="SAM" id="MobiDB-lite"/>
    </source>
</evidence>
<dbReference type="GO" id="GO:0005245">
    <property type="term" value="F:voltage-gated calcium channel activity"/>
    <property type="evidence" value="ECO:0007669"/>
    <property type="project" value="TreeGrafter"/>
</dbReference>
<evidence type="ECO:0000313" key="5">
    <source>
        <dbReference type="WBParaSite" id="nRc.2.0.1.t32297-RA"/>
    </source>
</evidence>
<dbReference type="PANTHER" id="PTHR10166:SF66">
    <property type="entry name" value="VWFA AND CACHE DOMAIN-CONTAINING PROTEIN CG16868"/>
    <property type="match status" value="1"/>
</dbReference>
<dbReference type="Proteomes" id="UP000887565">
    <property type="component" value="Unplaced"/>
</dbReference>